<evidence type="ECO:0000313" key="1">
    <source>
        <dbReference type="EMBL" id="CAD1473261.1"/>
    </source>
</evidence>
<accession>A0A6V7H322</accession>
<protein>
    <submittedName>
        <fullName evidence="1">Uncharacterized protein</fullName>
    </submittedName>
</protein>
<sequence>TSEDTRRAAFAEVLPSTSTEMESFLSTSKDAEAMVFTSIDVEPIPS</sequence>
<dbReference type="AlphaFoldDB" id="A0A6V7H322"/>
<gene>
    <name evidence="1" type="ORF">MHI_LOCUS368144</name>
</gene>
<reference evidence="1" key="1">
    <citation type="submission" date="2020-07" db="EMBL/GenBank/DDBJ databases">
        <authorList>
            <person name="Nazaruddin N."/>
        </authorList>
    </citation>
    <scope>NUCLEOTIDE SEQUENCE</scope>
</reference>
<feature type="non-terminal residue" evidence="1">
    <location>
        <position position="1"/>
    </location>
</feature>
<comment type="caution">
    <text evidence="1">The sequence shown here is derived from an EMBL/GenBank/DDBJ whole genome shotgun (WGS) entry which is preliminary data.</text>
</comment>
<organism evidence="1 2">
    <name type="scientific">Heterotrigona itama</name>
    <dbReference type="NCBI Taxonomy" id="395501"/>
    <lineage>
        <taxon>Eukaryota</taxon>
        <taxon>Metazoa</taxon>
        <taxon>Ecdysozoa</taxon>
        <taxon>Arthropoda</taxon>
        <taxon>Hexapoda</taxon>
        <taxon>Insecta</taxon>
        <taxon>Pterygota</taxon>
        <taxon>Neoptera</taxon>
        <taxon>Endopterygota</taxon>
        <taxon>Hymenoptera</taxon>
        <taxon>Apocrita</taxon>
        <taxon>Aculeata</taxon>
        <taxon>Apoidea</taxon>
        <taxon>Anthophila</taxon>
        <taxon>Apidae</taxon>
        <taxon>Heterotrigona</taxon>
    </lineage>
</organism>
<keyword evidence="2" id="KW-1185">Reference proteome</keyword>
<evidence type="ECO:0000313" key="2">
    <source>
        <dbReference type="Proteomes" id="UP000752696"/>
    </source>
</evidence>
<dbReference type="EMBL" id="CAJDYZ010006333">
    <property type="protein sequence ID" value="CAD1473261.1"/>
    <property type="molecule type" value="Genomic_DNA"/>
</dbReference>
<name>A0A6V7H322_9HYME</name>
<proteinExistence type="predicted"/>
<dbReference type="Proteomes" id="UP000752696">
    <property type="component" value="Unassembled WGS sequence"/>
</dbReference>